<evidence type="ECO:0000313" key="4">
    <source>
        <dbReference type="Proteomes" id="UP001485459"/>
    </source>
</evidence>
<accession>A0ABZ2YWR6</accession>
<name>A0ABZ2YWR6_9BACT</name>
<evidence type="ECO:0000259" key="2">
    <source>
        <dbReference type="Pfam" id="PF12969"/>
    </source>
</evidence>
<gene>
    <name evidence="3" type="ORF">WJU16_11370</name>
</gene>
<keyword evidence="1" id="KW-0732">Signal</keyword>
<organism evidence="3 4">
    <name type="scientific">Chitinophaga pollutisoli</name>
    <dbReference type="NCBI Taxonomy" id="3133966"/>
    <lineage>
        <taxon>Bacteria</taxon>
        <taxon>Pseudomonadati</taxon>
        <taxon>Bacteroidota</taxon>
        <taxon>Chitinophagia</taxon>
        <taxon>Chitinophagales</taxon>
        <taxon>Chitinophagaceae</taxon>
        <taxon>Chitinophaga</taxon>
    </lineage>
</organism>
<sequence length="739" mass="85107">MRTTIAIFICLLLLITGMMAQEKKSYAWDVKAERKYIERQEEVKEEVWSIKQAGFRTRTVPPEYANESAVVLARHIDIVTPQKAVKLHRTERNLVAINDKAALERYSEFEFRQYENYDQNALLEPFDKLTKVVFIGVRIYKKDGTMKEIYGDESVVTDIAVTRHKSRKLAIPDLQVGDLVDYFIREESFVIYANHFTRELFVFGEEEPVLEYSIHIGAFNEWFALEYRSMNGAPNFKERYEDHMIHLDMLVRNIPAQPVSLWMNAFRQLPMVRTHMRPGARTEKGGRRKEGMIYANPSSTKIRDEAVASIVGRRNTQSPNILPSYGLVMNRVKQFKKDNPNATQSELAEFIYYTVRFGVVYHISPTDPIIVDQRRNFNALREENFLLYVYLVLGKFDVPAEFVFTTPKNGPAMTEVFDAGDFSLMLRIPGKKALYVSVDGLFPTTDHIPSEFEGQKASVLPAQSGHTTDQWDIPESVAASNRQAERMEIGFARDNLQQLQINRETTVTGHFKKRTQQQLFLFEDYYNAERALLGMEKSFMEDFQGNRHTRALHDEYRNAFDRARRDVKDYFLRDVQAQFEEMTVTLDTFGIREMGIRSDKPALVYHTRFSLDGLVKKAGPNYILDAGKIIGGQISVKPSQRARTADVYMSFARSFAYEIEVEIPEGYVAEGVEKLARQVDNECGSFIVKAEQKEGKLQLQITKSYKVAHAQAAKWPQLLEMIDAAEAFRDQKILLKKAG</sequence>
<dbReference type="Gene3D" id="2.60.120.1130">
    <property type="match status" value="1"/>
</dbReference>
<dbReference type="Gene3D" id="2.60.40.3140">
    <property type="match status" value="1"/>
</dbReference>
<protein>
    <submittedName>
        <fullName evidence="3">DUF3857 domain-containing protein</fullName>
    </submittedName>
</protein>
<dbReference type="EMBL" id="CP149822">
    <property type="protein sequence ID" value="WZN43627.1"/>
    <property type="molecule type" value="Genomic_DNA"/>
</dbReference>
<reference evidence="4" key="1">
    <citation type="submission" date="2024-03" db="EMBL/GenBank/DDBJ databases">
        <title>Chitinophaga horti sp. nov., isolated from garden soil.</title>
        <authorList>
            <person name="Lee D.S."/>
            <person name="Han D.M."/>
            <person name="Baek J.H."/>
            <person name="Choi D.G."/>
            <person name="Jeon J.H."/>
            <person name="Jeon C.O."/>
        </authorList>
    </citation>
    <scope>NUCLEOTIDE SEQUENCE [LARGE SCALE GENOMIC DNA]</scope>
    <source>
        <strain evidence="4">GPA1</strain>
    </source>
</reference>
<keyword evidence="4" id="KW-1185">Reference proteome</keyword>
<feature type="chain" id="PRO_5046528385" evidence="1">
    <location>
        <begin position="21"/>
        <end position="739"/>
    </location>
</feature>
<feature type="domain" description="DUF3857" evidence="2">
    <location>
        <begin position="89"/>
        <end position="256"/>
    </location>
</feature>
<dbReference type="Proteomes" id="UP001485459">
    <property type="component" value="Chromosome"/>
</dbReference>
<proteinExistence type="predicted"/>
<feature type="signal peptide" evidence="1">
    <location>
        <begin position="1"/>
        <end position="20"/>
    </location>
</feature>
<dbReference type="RefSeq" id="WP_341838432.1">
    <property type="nucleotide sequence ID" value="NZ_CP149822.1"/>
</dbReference>
<dbReference type="Pfam" id="PF12969">
    <property type="entry name" value="DUF3857"/>
    <property type="match status" value="1"/>
</dbReference>
<evidence type="ECO:0000256" key="1">
    <source>
        <dbReference type="SAM" id="SignalP"/>
    </source>
</evidence>
<dbReference type="InterPro" id="IPR024618">
    <property type="entry name" value="DUF3857"/>
</dbReference>
<evidence type="ECO:0000313" key="3">
    <source>
        <dbReference type="EMBL" id="WZN43627.1"/>
    </source>
</evidence>